<reference evidence="4 5" key="1">
    <citation type="submission" date="2024-01" db="EMBL/GenBank/DDBJ databases">
        <authorList>
            <person name="Botero Cardona J."/>
        </authorList>
    </citation>
    <scope>NUCLEOTIDE SEQUENCE [LARGE SCALE GENOMIC DNA]</scope>
    <source>
        <strain evidence="4 5">LMG 33000</strain>
    </source>
</reference>
<evidence type="ECO:0000256" key="2">
    <source>
        <dbReference type="ARBA" id="ARBA00023315"/>
    </source>
</evidence>
<keyword evidence="4" id="KW-0687">Ribonucleoprotein</keyword>
<accession>A0ABP0ET74</accession>
<dbReference type="EMBL" id="CAWVOH010000002">
    <property type="protein sequence ID" value="CAK8054572.1"/>
    <property type="molecule type" value="Genomic_DNA"/>
</dbReference>
<dbReference type="InterPro" id="IPR000182">
    <property type="entry name" value="GNAT_dom"/>
</dbReference>
<keyword evidence="4" id="KW-0689">Ribosomal protein</keyword>
<dbReference type="PANTHER" id="PTHR43420">
    <property type="entry name" value="ACETYLTRANSFERASE"/>
    <property type="match status" value="1"/>
</dbReference>
<dbReference type="GO" id="GO:0016746">
    <property type="term" value="F:acyltransferase activity"/>
    <property type="evidence" value="ECO:0007669"/>
    <property type="project" value="UniProtKB-KW"/>
</dbReference>
<dbReference type="InterPro" id="IPR050680">
    <property type="entry name" value="YpeA/RimI_acetyltransf"/>
</dbReference>
<dbReference type="SUPFAM" id="SSF55729">
    <property type="entry name" value="Acyl-CoA N-acyltransferases (Nat)"/>
    <property type="match status" value="1"/>
</dbReference>
<evidence type="ECO:0000259" key="3">
    <source>
        <dbReference type="PROSITE" id="PS51186"/>
    </source>
</evidence>
<name>A0ABP0ET74_9LACO</name>
<dbReference type="Gene3D" id="3.40.630.30">
    <property type="match status" value="1"/>
</dbReference>
<dbReference type="PANTHER" id="PTHR43420:SF44">
    <property type="entry name" value="ACETYLTRANSFERASE YPEA"/>
    <property type="match status" value="1"/>
</dbReference>
<dbReference type="CDD" id="cd04301">
    <property type="entry name" value="NAT_SF"/>
    <property type="match status" value="1"/>
</dbReference>
<keyword evidence="5" id="KW-1185">Reference proteome</keyword>
<sequence>MHEATAQDLEQIEAIMTAAFADNPLPRQVAEHQIDSPRSHFLLSEHGLIAFTEILDEIEIDYLAVLPVAQGKGEGRALLEAVFQRPGIYRFLLEVAADNEPALKLYQKVGFREYRRRAHYYRNGQDAIMMEKEND</sequence>
<dbReference type="RefSeq" id="WP_349642119.1">
    <property type="nucleotide sequence ID" value="NZ_CAWVOH010000002.1"/>
</dbReference>
<evidence type="ECO:0000313" key="4">
    <source>
        <dbReference type="EMBL" id="CAK8054572.1"/>
    </source>
</evidence>
<dbReference type="InterPro" id="IPR016181">
    <property type="entry name" value="Acyl_CoA_acyltransferase"/>
</dbReference>
<gene>
    <name evidence="4" type="ORF">R54876_GBNLAHCA_01142</name>
</gene>
<feature type="domain" description="N-acetyltransferase" evidence="3">
    <location>
        <begin position="1"/>
        <end position="135"/>
    </location>
</feature>
<keyword evidence="1 4" id="KW-0808">Transferase</keyword>
<dbReference type="Pfam" id="PF13673">
    <property type="entry name" value="Acetyltransf_10"/>
    <property type="match status" value="1"/>
</dbReference>
<proteinExistence type="predicted"/>
<dbReference type="Proteomes" id="UP001314241">
    <property type="component" value="Unassembled WGS sequence"/>
</dbReference>
<evidence type="ECO:0000256" key="1">
    <source>
        <dbReference type="ARBA" id="ARBA00022679"/>
    </source>
</evidence>
<dbReference type="GO" id="GO:0005840">
    <property type="term" value="C:ribosome"/>
    <property type="evidence" value="ECO:0007669"/>
    <property type="project" value="UniProtKB-KW"/>
</dbReference>
<dbReference type="EC" id="2.3.1.128" evidence="4"/>
<dbReference type="PROSITE" id="PS51186">
    <property type="entry name" value="GNAT"/>
    <property type="match status" value="1"/>
</dbReference>
<organism evidence="4 5">
    <name type="scientific">Eupransor demetentiae</name>
    <dbReference type="NCBI Taxonomy" id="3109584"/>
    <lineage>
        <taxon>Bacteria</taxon>
        <taxon>Bacillati</taxon>
        <taxon>Bacillota</taxon>
        <taxon>Bacilli</taxon>
        <taxon>Lactobacillales</taxon>
        <taxon>Lactobacillaceae</taxon>
        <taxon>Eupransor</taxon>
    </lineage>
</organism>
<protein>
    <submittedName>
        <fullName evidence="4">Ribosomal protein S18 acetylase RimI and related acetyltransferases (RimI)</fullName>
        <ecNumber evidence="4">2.3.1.128</ecNumber>
    </submittedName>
</protein>
<evidence type="ECO:0000313" key="5">
    <source>
        <dbReference type="Proteomes" id="UP001314241"/>
    </source>
</evidence>
<comment type="caution">
    <text evidence="4">The sequence shown here is derived from an EMBL/GenBank/DDBJ whole genome shotgun (WGS) entry which is preliminary data.</text>
</comment>
<keyword evidence="2 4" id="KW-0012">Acyltransferase</keyword>